<feature type="signal peptide" evidence="4">
    <location>
        <begin position="1"/>
        <end position="29"/>
    </location>
</feature>
<feature type="chain" id="PRO_5020307548" evidence="4">
    <location>
        <begin position="30"/>
        <end position="268"/>
    </location>
</feature>
<sequence>MSLLRITSAGAATALALLTSAVVHGPAAAAGGTDGAAATVGADWSRQSITFRAAPGQANDLQVMDMPGGGDVRRIAFNDEVPIRAGDHCVQPDPNDATRVVCELPVDGPRPDTIKVLLGDGDDMAFTESPGVSVVDGGAGNDELHAHSAHTVVGGSGDDMLMGGVVMLGGDGMDHLMGDARNQYLWGGAGDDHIEASGGDDIVYADSGDDHVAAGDGDDIVFGGRGDDTLHGEAGDDLLSGDSGDDILVGGPGTDRLWGGPGNDEITE</sequence>
<organism evidence="5 6">
    <name type="scientific">Streptomyces hainanensis</name>
    <dbReference type="NCBI Taxonomy" id="402648"/>
    <lineage>
        <taxon>Bacteria</taxon>
        <taxon>Bacillati</taxon>
        <taxon>Actinomycetota</taxon>
        <taxon>Actinomycetes</taxon>
        <taxon>Kitasatosporales</taxon>
        <taxon>Streptomycetaceae</taxon>
        <taxon>Streptomyces</taxon>
    </lineage>
</organism>
<dbReference type="AlphaFoldDB" id="A0A4R4TGG2"/>
<dbReference type="PROSITE" id="PS00330">
    <property type="entry name" value="HEMOLYSIN_CALCIUM"/>
    <property type="match status" value="2"/>
</dbReference>
<evidence type="ECO:0000256" key="4">
    <source>
        <dbReference type="SAM" id="SignalP"/>
    </source>
</evidence>
<dbReference type="InterPro" id="IPR011049">
    <property type="entry name" value="Serralysin-like_metalloprot_C"/>
</dbReference>
<dbReference type="PANTHER" id="PTHR38340:SF1">
    <property type="entry name" value="S-LAYER PROTEIN"/>
    <property type="match status" value="1"/>
</dbReference>
<evidence type="ECO:0000256" key="1">
    <source>
        <dbReference type="ARBA" id="ARBA00004613"/>
    </source>
</evidence>
<dbReference type="Pfam" id="PF00353">
    <property type="entry name" value="HemolysinCabind"/>
    <property type="match status" value="4"/>
</dbReference>
<evidence type="ECO:0000256" key="2">
    <source>
        <dbReference type="ARBA" id="ARBA00022525"/>
    </source>
</evidence>
<dbReference type="PRINTS" id="PR00313">
    <property type="entry name" value="CABNDNGRPT"/>
</dbReference>
<dbReference type="PANTHER" id="PTHR38340">
    <property type="entry name" value="S-LAYER PROTEIN"/>
    <property type="match status" value="1"/>
</dbReference>
<dbReference type="RefSeq" id="WP_132818942.1">
    <property type="nucleotide sequence ID" value="NZ_SMKI01000167.1"/>
</dbReference>
<dbReference type="OrthoDB" id="4323817at2"/>
<evidence type="ECO:0000313" key="5">
    <source>
        <dbReference type="EMBL" id="TDC74043.1"/>
    </source>
</evidence>
<keyword evidence="4" id="KW-0732">Signal</keyword>
<accession>A0A4R4TGG2</accession>
<evidence type="ECO:0000256" key="3">
    <source>
        <dbReference type="SAM" id="MobiDB-lite"/>
    </source>
</evidence>
<dbReference type="GO" id="GO:0005576">
    <property type="term" value="C:extracellular region"/>
    <property type="evidence" value="ECO:0007669"/>
    <property type="project" value="UniProtKB-SubCell"/>
</dbReference>
<dbReference type="GO" id="GO:0005509">
    <property type="term" value="F:calcium ion binding"/>
    <property type="evidence" value="ECO:0007669"/>
    <property type="project" value="InterPro"/>
</dbReference>
<dbReference type="EMBL" id="SMKI01000167">
    <property type="protein sequence ID" value="TDC74043.1"/>
    <property type="molecule type" value="Genomic_DNA"/>
</dbReference>
<comment type="caution">
    <text evidence="5">The sequence shown here is derived from an EMBL/GenBank/DDBJ whole genome shotgun (WGS) entry which is preliminary data.</text>
</comment>
<gene>
    <name evidence="5" type="ORF">E1283_17200</name>
</gene>
<keyword evidence="6" id="KW-1185">Reference proteome</keyword>
<evidence type="ECO:0000313" key="6">
    <source>
        <dbReference type="Proteomes" id="UP000295345"/>
    </source>
</evidence>
<comment type="subcellular location">
    <subcellularLocation>
        <location evidence="1">Secreted</location>
    </subcellularLocation>
</comment>
<dbReference type="InterPro" id="IPR001343">
    <property type="entry name" value="Hemolysn_Ca-bd"/>
</dbReference>
<protein>
    <submittedName>
        <fullName evidence="5">Calcium-binding protein</fullName>
    </submittedName>
</protein>
<feature type="region of interest" description="Disordered" evidence="3">
    <location>
        <begin position="232"/>
        <end position="268"/>
    </location>
</feature>
<dbReference type="InterPro" id="IPR018511">
    <property type="entry name" value="Hemolysin-typ_Ca-bd_CS"/>
</dbReference>
<proteinExistence type="predicted"/>
<name>A0A4R4TGG2_9ACTN</name>
<dbReference type="Proteomes" id="UP000295345">
    <property type="component" value="Unassembled WGS sequence"/>
</dbReference>
<keyword evidence="2" id="KW-0964">Secreted</keyword>
<dbReference type="SUPFAM" id="SSF51120">
    <property type="entry name" value="beta-Roll"/>
    <property type="match status" value="2"/>
</dbReference>
<dbReference type="Gene3D" id="2.150.10.10">
    <property type="entry name" value="Serralysin-like metalloprotease, C-terminal"/>
    <property type="match status" value="2"/>
</dbReference>
<reference evidence="5 6" key="1">
    <citation type="submission" date="2019-03" db="EMBL/GenBank/DDBJ databases">
        <title>Draft genome sequences of novel Actinobacteria.</title>
        <authorList>
            <person name="Sahin N."/>
            <person name="Ay H."/>
            <person name="Saygin H."/>
        </authorList>
    </citation>
    <scope>NUCLEOTIDE SEQUENCE [LARGE SCALE GENOMIC DNA]</scope>
    <source>
        <strain evidence="5 6">DSM 41900</strain>
    </source>
</reference>
<dbReference type="InterPro" id="IPR050557">
    <property type="entry name" value="RTX_toxin/Mannuronan_C5-epim"/>
</dbReference>
<feature type="compositionally biased region" description="Low complexity" evidence="3">
    <location>
        <begin position="237"/>
        <end position="249"/>
    </location>
</feature>